<sequence>MFAEELGSNASRRRQEENRARRRKLKEEQQKKTQQQQQQQQEETDSKVQKTIPISSSSAAAAATNTVDPPVKTTMSKTIQEVLPGSVATSTASSKELSAVEIADIQRRQRHVVQTQKNAATTIQAFYRAHQSNMKLLLEQTELLTKRLQDLSMLQVLLKRQQWSSSNNNNNSTYVPPPATATALALQLLFLTKSIPYRKQKNENPSVTTSTGIVKLRNMARDSVLVQQFLDLVLIPGVNSTDENVNPIMTWAQSNEGILRIKAILRLALVVATYHNNSTAPFVDGTVIGTCLTFIKAVTTGPEQSNDNVNHNNSSIVSQMVQTCRPLLVLSVIESSATNGNVSSPRAAITLTTLVREQNTSGTSLPTKMIKRVISLPYYASRNSQMDLISILRYHLLYVTGGAPIPSTSDKAREACIPPKERQQASLLFQSVFSIISSHMDDQPSHQRLMVRFVSEILTVPLLTWKVSDSCLDLLLVCNRHNRTRRSQPMLVSIMELFSEAHGDAMSMGNIESTLCQDISLNRCNATPTQILLANMIQLGRSSVQLNASQPNKLDFEAAIVYFRFLATLVDAVPVSTFSSRESVVEWISDGKGHHSPVVLSPIVLEQCRLLVSDTWARRLFQSAMDSDHLQTEKILSKKTDKDLKMEKELAEVAATSTAALAAKEARTDRSKAFWKSSVWAKKLSKGVGSILTNKGNNNIEEEKRQTSGLINATAMSRKFAAEGSSTIGTVTVASSLSGKPESPREHSVNPHLLGTLCVVYGIVLSRWGGGGGEDIVALKRPGKKGSNNEVATTTPDPCTQNLLSVLCFSTSFIRVAWAEIQSEKFQMPTETTAELRSLSIRPTVDHSYNNSSTTAEGYAMFYLFVAALSHILILTDDAEIHDLGRPIPIHQLRRVVIALKQLLYKASCTDERNNWSQGTQQKAASRDEPNYFGLSLIQSSSKAMRDLYDRSSRRPICVPKLWTIDDLMEKELRRCKTKEDYVLLLNAPVLRVCPFLVSFKRRLRLFERIIYTDRVQMQGENNANPFNPNPLKPGFPVRITRGRVLEDGLATMNNLGSDMRQRIVIHYYNQAGARETGIDAGGLFKEFWTDLSAIAFDLNFALFCINDQNCMYPNPSSGAAHGSDHIRLFEFLGRILGKSLYENITIQPQFAHFFLSFLRGDYNYLHMFSDLGTMDSQLYDNLMFLKTYDGNAEDLCLTFTVTVDDFGGTKEIPLIPNGTNVEVTNSNKHRYIGLVTKYYVVDRVKEQSEAFTRGLWEVIDKTWLRIFNEPELQVLISGSSDGKIDVEDLRAHSRYAGGFTGIDRTVNRFWNVLASMNSKQQADLLRFVTSCERPPPLGFATLSPPFTIQRVGILRDGDKLPSASTCFNTLKLPTYSSEKVMKERLLYAIESGAGFELT</sequence>
<feature type="compositionally biased region" description="Low complexity" evidence="6">
    <location>
        <begin position="32"/>
        <end position="41"/>
    </location>
</feature>
<evidence type="ECO:0000313" key="9">
    <source>
        <dbReference type="Proteomes" id="UP000693970"/>
    </source>
</evidence>
<dbReference type="GO" id="GO:0000209">
    <property type="term" value="P:protein polyubiquitination"/>
    <property type="evidence" value="ECO:0007669"/>
    <property type="project" value="InterPro"/>
</dbReference>
<feature type="region of interest" description="Disordered" evidence="6">
    <location>
        <begin position="1"/>
        <end position="70"/>
    </location>
</feature>
<name>A0A9K3LWJ0_9STRA</name>
<dbReference type="PANTHER" id="PTHR45700:SF2">
    <property type="entry name" value="UBIQUITIN-PROTEIN LIGASE E3C"/>
    <property type="match status" value="1"/>
</dbReference>
<dbReference type="PROSITE" id="PS50096">
    <property type="entry name" value="IQ"/>
    <property type="match status" value="1"/>
</dbReference>
<keyword evidence="3" id="KW-0808">Transferase</keyword>
<dbReference type="SMART" id="SM00119">
    <property type="entry name" value="HECTc"/>
    <property type="match status" value="1"/>
</dbReference>
<dbReference type="GO" id="GO:0061630">
    <property type="term" value="F:ubiquitin protein ligase activity"/>
    <property type="evidence" value="ECO:0007669"/>
    <property type="project" value="UniProtKB-EC"/>
</dbReference>
<dbReference type="EC" id="2.3.2.26" evidence="2"/>
<evidence type="ECO:0000256" key="5">
    <source>
        <dbReference type="PROSITE-ProRule" id="PRU00104"/>
    </source>
</evidence>
<protein>
    <recommendedName>
        <fullName evidence="2">HECT-type E3 ubiquitin transferase</fullName>
        <ecNumber evidence="2">2.3.2.26</ecNumber>
    </recommendedName>
</protein>
<feature type="active site" description="Glycyl thioester intermediate" evidence="5">
    <location>
        <position position="1367"/>
    </location>
</feature>
<feature type="compositionally biased region" description="Basic and acidic residues" evidence="6">
    <location>
        <begin position="13"/>
        <end position="31"/>
    </location>
</feature>
<proteinExistence type="predicted"/>
<accession>A0A9K3LWJ0</accession>
<comment type="caution">
    <text evidence="8">The sequence shown here is derived from an EMBL/GenBank/DDBJ whole genome shotgun (WGS) entry which is preliminary data.</text>
</comment>
<dbReference type="Proteomes" id="UP000693970">
    <property type="component" value="Unassembled WGS sequence"/>
</dbReference>
<dbReference type="InterPro" id="IPR044611">
    <property type="entry name" value="E3A/B/C-like"/>
</dbReference>
<dbReference type="PROSITE" id="PS50237">
    <property type="entry name" value="HECT"/>
    <property type="match status" value="1"/>
</dbReference>
<evidence type="ECO:0000256" key="3">
    <source>
        <dbReference type="ARBA" id="ARBA00022679"/>
    </source>
</evidence>
<dbReference type="Pfam" id="PF00632">
    <property type="entry name" value="HECT"/>
    <property type="match status" value="1"/>
</dbReference>
<dbReference type="CDD" id="cd00078">
    <property type="entry name" value="HECTc"/>
    <property type="match status" value="1"/>
</dbReference>
<evidence type="ECO:0000259" key="7">
    <source>
        <dbReference type="PROSITE" id="PS50237"/>
    </source>
</evidence>
<dbReference type="InterPro" id="IPR000569">
    <property type="entry name" value="HECT_dom"/>
</dbReference>
<comment type="catalytic activity">
    <reaction evidence="1">
        <text>S-ubiquitinyl-[E2 ubiquitin-conjugating enzyme]-L-cysteine + [acceptor protein]-L-lysine = [E2 ubiquitin-conjugating enzyme]-L-cysteine + N(6)-ubiquitinyl-[acceptor protein]-L-lysine.</text>
        <dbReference type="EC" id="2.3.2.26"/>
    </reaction>
</comment>
<evidence type="ECO:0000256" key="2">
    <source>
        <dbReference type="ARBA" id="ARBA00012485"/>
    </source>
</evidence>
<reference evidence="8" key="2">
    <citation type="submission" date="2021-04" db="EMBL/GenBank/DDBJ databases">
        <authorList>
            <person name="Podell S."/>
        </authorList>
    </citation>
    <scope>NUCLEOTIDE SEQUENCE</scope>
    <source>
        <strain evidence="8">Hildebrandi</strain>
    </source>
</reference>
<gene>
    <name evidence="8" type="ORF">IV203_030709</name>
</gene>
<feature type="domain" description="HECT" evidence="7">
    <location>
        <begin position="1056"/>
        <end position="1399"/>
    </location>
</feature>
<evidence type="ECO:0000256" key="4">
    <source>
        <dbReference type="ARBA" id="ARBA00022786"/>
    </source>
</evidence>
<dbReference type="OrthoDB" id="8068875at2759"/>
<keyword evidence="4 5" id="KW-0833">Ubl conjugation pathway</keyword>
<organism evidence="8 9">
    <name type="scientific">Nitzschia inconspicua</name>
    <dbReference type="NCBI Taxonomy" id="303405"/>
    <lineage>
        <taxon>Eukaryota</taxon>
        <taxon>Sar</taxon>
        <taxon>Stramenopiles</taxon>
        <taxon>Ochrophyta</taxon>
        <taxon>Bacillariophyta</taxon>
        <taxon>Bacillariophyceae</taxon>
        <taxon>Bacillariophycidae</taxon>
        <taxon>Bacillariales</taxon>
        <taxon>Bacillariaceae</taxon>
        <taxon>Nitzschia</taxon>
    </lineage>
</organism>
<reference evidence="8" key="1">
    <citation type="journal article" date="2021" name="Sci. Rep.">
        <title>Diploid genomic architecture of Nitzschia inconspicua, an elite biomass production diatom.</title>
        <authorList>
            <person name="Oliver A."/>
            <person name="Podell S."/>
            <person name="Pinowska A."/>
            <person name="Traller J.C."/>
            <person name="Smith S.R."/>
            <person name="McClure R."/>
            <person name="Beliaev A."/>
            <person name="Bohutskyi P."/>
            <person name="Hill E.A."/>
            <person name="Rabines A."/>
            <person name="Zheng H."/>
            <person name="Allen L.Z."/>
            <person name="Kuo A."/>
            <person name="Grigoriev I.V."/>
            <person name="Allen A.E."/>
            <person name="Hazlebeck D."/>
            <person name="Allen E.E."/>
        </authorList>
    </citation>
    <scope>NUCLEOTIDE SEQUENCE</scope>
    <source>
        <strain evidence="8">Hildebrandi</strain>
    </source>
</reference>
<evidence type="ECO:0000256" key="1">
    <source>
        <dbReference type="ARBA" id="ARBA00000885"/>
    </source>
</evidence>
<evidence type="ECO:0000313" key="8">
    <source>
        <dbReference type="EMBL" id="KAG7367966.1"/>
    </source>
</evidence>
<dbReference type="PANTHER" id="PTHR45700">
    <property type="entry name" value="UBIQUITIN-PROTEIN LIGASE E3C"/>
    <property type="match status" value="1"/>
</dbReference>
<dbReference type="EMBL" id="JAGRRH010000006">
    <property type="protein sequence ID" value="KAG7367966.1"/>
    <property type="molecule type" value="Genomic_DNA"/>
</dbReference>
<evidence type="ECO:0000256" key="6">
    <source>
        <dbReference type="SAM" id="MobiDB-lite"/>
    </source>
</evidence>
<dbReference type="FunFam" id="3.30.2160.10:FF:000002">
    <property type="entry name" value="Putative Ubiquitin-protein ligase E3C"/>
    <property type="match status" value="1"/>
</dbReference>
<keyword evidence="9" id="KW-1185">Reference proteome</keyword>
<dbReference type="GO" id="GO:0006511">
    <property type="term" value="P:ubiquitin-dependent protein catabolic process"/>
    <property type="evidence" value="ECO:0007669"/>
    <property type="project" value="TreeGrafter"/>
</dbReference>